<name>A0AAV2JGD7_KNICA</name>
<sequence>MDTRRPLPPALRPLLPQRAARAPTIPTCLWRSSPVSLPNDRSIMFREHARAVSVIRDSCHCAQVSPIDAPAQRACCKTGLLPLRWYWSSLALKPNTCPTTRDAGLWCNSQIAAARGQSVHLHKNGILWGKNIRVELQWRLEVLQSSPVPLRMPKRKNPQHLDLDHASHDPRPTCSRQRQDQEHIPEKVTVTNEDYSSEHSGGEEPRKEPNQGQGSDIDDDDSSRDTGSSESIANIKV</sequence>
<evidence type="ECO:0000313" key="3">
    <source>
        <dbReference type="Proteomes" id="UP001497482"/>
    </source>
</evidence>
<feature type="compositionally biased region" description="Basic and acidic residues" evidence="1">
    <location>
        <begin position="159"/>
        <end position="186"/>
    </location>
</feature>
<gene>
    <name evidence="2" type="ORF">KC01_LOCUS6106</name>
</gene>
<feature type="compositionally biased region" description="Basic and acidic residues" evidence="1">
    <location>
        <begin position="196"/>
        <end position="209"/>
    </location>
</feature>
<dbReference type="Proteomes" id="UP001497482">
    <property type="component" value="Chromosome 11"/>
</dbReference>
<proteinExistence type="predicted"/>
<accession>A0AAV2JGD7</accession>
<protein>
    <submittedName>
        <fullName evidence="2">Uncharacterized protein</fullName>
    </submittedName>
</protein>
<evidence type="ECO:0000313" key="2">
    <source>
        <dbReference type="EMBL" id="CAL1574374.1"/>
    </source>
</evidence>
<feature type="region of interest" description="Disordered" evidence="1">
    <location>
        <begin position="149"/>
        <end position="237"/>
    </location>
</feature>
<keyword evidence="3" id="KW-1185">Reference proteome</keyword>
<organism evidence="2 3">
    <name type="scientific">Knipowitschia caucasica</name>
    <name type="common">Caucasian dwarf goby</name>
    <name type="synonym">Pomatoschistus caucasicus</name>
    <dbReference type="NCBI Taxonomy" id="637954"/>
    <lineage>
        <taxon>Eukaryota</taxon>
        <taxon>Metazoa</taxon>
        <taxon>Chordata</taxon>
        <taxon>Craniata</taxon>
        <taxon>Vertebrata</taxon>
        <taxon>Euteleostomi</taxon>
        <taxon>Actinopterygii</taxon>
        <taxon>Neopterygii</taxon>
        <taxon>Teleostei</taxon>
        <taxon>Neoteleostei</taxon>
        <taxon>Acanthomorphata</taxon>
        <taxon>Gobiaria</taxon>
        <taxon>Gobiiformes</taxon>
        <taxon>Gobioidei</taxon>
        <taxon>Gobiidae</taxon>
        <taxon>Gobiinae</taxon>
        <taxon>Knipowitschia</taxon>
    </lineage>
</organism>
<reference evidence="2 3" key="1">
    <citation type="submission" date="2024-04" db="EMBL/GenBank/DDBJ databases">
        <authorList>
            <person name="Waldvogel A.-M."/>
            <person name="Schoenle A."/>
        </authorList>
    </citation>
    <scope>NUCLEOTIDE SEQUENCE [LARGE SCALE GENOMIC DNA]</scope>
</reference>
<dbReference type="AlphaFoldDB" id="A0AAV2JGD7"/>
<dbReference type="EMBL" id="OZ035833">
    <property type="protein sequence ID" value="CAL1574374.1"/>
    <property type="molecule type" value="Genomic_DNA"/>
</dbReference>
<evidence type="ECO:0000256" key="1">
    <source>
        <dbReference type="SAM" id="MobiDB-lite"/>
    </source>
</evidence>